<accession>A0A010ZT91</accession>
<dbReference type="AlphaFoldDB" id="A0A010ZT91"/>
<dbReference type="SMART" id="SM00347">
    <property type="entry name" value="HTH_MARR"/>
    <property type="match status" value="1"/>
</dbReference>
<keyword evidence="3" id="KW-1185">Reference proteome</keyword>
<feature type="domain" description="HTH marR-type" evidence="1">
    <location>
        <begin position="11"/>
        <end position="147"/>
    </location>
</feature>
<dbReference type="EMBL" id="JFBT01000001">
    <property type="protein sequence ID" value="EXG80432.1"/>
    <property type="molecule type" value="Genomic_DNA"/>
</dbReference>
<dbReference type="InterPro" id="IPR036390">
    <property type="entry name" value="WH_DNA-bd_sf"/>
</dbReference>
<dbReference type="OrthoDB" id="3254910at2"/>
<dbReference type="GO" id="GO:0006950">
    <property type="term" value="P:response to stress"/>
    <property type="evidence" value="ECO:0007669"/>
    <property type="project" value="TreeGrafter"/>
</dbReference>
<dbReference type="InterPro" id="IPR036388">
    <property type="entry name" value="WH-like_DNA-bd_sf"/>
</dbReference>
<proteinExistence type="predicted"/>
<dbReference type="HOGENOM" id="CLU_083287_2_2_11"/>
<organism evidence="2 3">
    <name type="scientific">Cryptosporangium arvum DSM 44712</name>
    <dbReference type="NCBI Taxonomy" id="927661"/>
    <lineage>
        <taxon>Bacteria</taxon>
        <taxon>Bacillati</taxon>
        <taxon>Actinomycetota</taxon>
        <taxon>Actinomycetes</taxon>
        <taxon>Cryptosporangiales</taxon>
        <taxon>Cryptosporangiaceae</taxon>
        <taxon>Cryptosporangium</taxon>
    </lineage>
</organism>
<dbReference type="PROSITE" id="PS50995">
    <property type="entry name" value="HTH_MARR_2"/>
    <property type="match status" value="1"/>
</dbReference>
<dbReference type="PATRIC" id="fig|927661.3.peg.1479"/>
<dbReference type="Pfam" id="PF12802">
    <property type="entry name" value="MarR_2"/>
    <property type="match status" value="1"/>
</dbReference>
<gene>
    <name evidence="2" type="ORF">CryarDRAFT_1506</name>
</gene>
<dbReference type="Proteomes" id="UP000021053">
    <property type="component" value="Unassembled WGS sequence"/>
</dbReference>
<sequence length="155" mass="17474">MEETRWLSPDEQRTWRSYIEANRLLNEALDRQLQRDAGMPHTYYEILVRLADVPGHSLRMSELAHSSLSSRSRLSHAVSRLEERGWVRRESCPTDGRGALAVLTDEGFAVLEAAAPAHVAEVRKRLIDLLTPEQVDQLGEIARAICAGMNETVRA</sequence>
<dbReference type="PANTHER" id="PTHR33164">
    <property type="entry name" value="TRANSCRIPTIONAL REGULATOR, MARR FAMILY"/>
    <property type="match status" value="1"/>
</dbReference>
<dbReference type="RefSeq" id="WP_035849307.1">
    <property type="nucleotide sequence ID" value="NZ_KK073874.1"/>
</dbReference>
<dbReference type="Gene3D" id="1.10.10.10">
    <property type="entry name" value="Winged helix-like DNA-binding domain superfamily/Winged helix DNA-binding domain"/>
    <property type="match status" value="1"/>
</dbReference>
<dbReference type="SUPFAM" id="SSF46785">
    <property type="entry name" value="Winged helix' DNA-binding domain"/>
    <property type="match status" value="1"/>
</dbReference>
<protein>
    <submittedName>
        <fullName evidence="2">Transcriptional regulator</fullName>
    </submittedName>
</protein>
<evidence type="ECO:0000313" key="2">
    <source>
        <dbReference type="EMBL" id="EXG80432.1"/>
    </source>
</evidence>
<reference evidence="2 3" key="1">
    <citation type="submission" date="2013-07" db="EMBL/GenBank/DDBJ databases">
        <authorList>
            <consortium name="DOE Joint Genome Institute"/>
            <person name="Eisen J."/>
            <person name="Huntemann M."/>
            <person name="Han J."/>
            <person name="Chen A."/>
            <person name="Kyrpides N."/>
            <person name="Mavromatis K."/>
            <person name="Markowitz V."/>
            <person name="Palaniappan K."/>
            <person name="Ivanova N."/>
            <person name="Schaumberg A."/>
            <person name="Pati A."/>
            <person name="Liolios K."/>
            <person name="Nordberg H.P."/>
            <person name="Cantor M.N."/>
            <person name="Hua S.X."/>
            <person name="Woyke T."/>
        </authorList>
    </citation>
    <scope>NUCLEOTIDE SEQUENCE [LARGE SCALE GENOMIC DNA]</scope>
    <source>
        <strain evidence="2 3">DSM 44712</strain>
    </source>
</reference>
<dbReference type="GO" id="GO:0003700">
    <property type="term" value="F:DNA-binding transcription factor activity"/>
    <property type="evidence" value="ECO:0007669"/>
    <property type="project" value="InterPro"/>
</dbReference>
<dbReference type="InterPro" id="IPR039422">
    <property type="entry name" value="MarR/SlyA-like"/>
</dbReference>
<name>A0A010ZT91_9ACTN</name>
<evidence type="ECO:0000259" key="1">
    <source>
        <dbReference type="PROSITE" id="PS50995"/>
    </source>
</evidence>
<comment type="caution">
    <text evidence="2">The sequence shown here is derived from an EMBL/GenBank/DDBJ whole genome shotgun (WGS) entry which is preliminary data.</text>
</comment>
<dbReference type="InterPro" id="IPR000835">
    <property type="entry name" value="HTH_MarR-typ"/>
</dbReference>
<evidence type="ECO:0000313" key="3">
    <source>
        <dbReference type="Proteomes" id="UP000021053"/>
    </source>
</evidence>
<dbReference type="PANTHER" id="PTHR33164:SF99">
    <property type="entry name" value="MARR FAMILY REGULATORY PROTEIN"/>
    <property type="match status" value="1"/>
</dbReference>
<dbReference type="PRINTS" id="PR00598">
    <property type="entry name" value="HTHMARR"/>
</dbReference>